<gene>
    <name evidence="1" type="ORF">J2Z31_002990</name>
</gene>
<organism evidence="1 2">
    <name type="scientific">Sinorhizobium kostiense</name>
    <dbReference type="NCBI Taxonomy" id="76747"/>
    <lineage>
        <taxon>Bacteria</taxon>
        <taxon>Pseudomonadati</taxon>
        <taxon>Pseudomonadota</taxon>
        <taxon>Alphaproteobacteria</taxon>
        <taxon>Hyphomicrobiales</taxon>
        <taxon>Rhizobiaceae</taxon>
        <taxon>Sinorhizobium/Ensifer group</taxon>
        <taxon>Sinorhizobium</taxon>
    </lineage>
</organism>
<evidence type="ECO:0000313" key="2">
    <source>
        <dbReference type="Proteomes" id="UP000730739"/>
    </source>
</evidence>
<name>A0ABS4R0Q4_9HYPH</name>
<accession>A0ABS4R0Q4</accession>
<sequence length="40" mass="4861">MAQFVGPFDILRDRFEHQFVLQQHVNQTMADRGVRWTAWK</sequence>
<reference evidence="1 2" key="1">
    <citation type="submission" date="2021-03" db="EMBL/GenBank/DDBJ databases">
        <title>Genomic Encyclopedia of Type Strains, Phase IV (KMG-IV): sequencing the most valuable type-strain genomes for metagenomic binning, comparative biology and taxonomic classification.</title>
        <authorList>
            <person name="Goeker M."/>
        </authorList>
    </citation>
    <scope>NUCLEOTIDE SEQUENCE [LARGE SCALE GENOMIC DNA]</scope>
    <source>
        <strain evidence="1 2">DSM 13372</strain>
    </source>
</reference>
<dbReference type="RefSeq" id="WP_268828466.1">
    <property type="nucleotide sequence ID" value="NZ_JAGILA010000003.1"/>
</dbReference>
<comment type="caution">
    <text evidence="1">The sequence shown here is derived from an EMBL/GenBank/DDBJ whole genome shotgun (WGS) entry which is preliminary data.</text>
</comment>
<proteinExistence type="predicted"/>
<dbReference type="EMBL" id="JAGILA010000003">
    <property type="protein sequence ID" value="MBP2236476.1"/>
    <property type="molecule type" value="Genomic_DNA"/>
</dbReference>
<keyword evidence="2" id="KW-1185">Reference proteome</keyword>
<protein>
    <recommendedName>
        <fullName evidence="3">Transposase</fullName>
    </recommendedName>
</protein>
<dbReference type="Proteomes" id="UP000730739">
    <property type="component" value="Unassembled WGS sequence"/>
</dbReference>
<evidence type="ECO:0008006" key="3">
    <source>
        <dbReference type="Google" id="ProtNLM"/>
    </source>
</evidence>
<evidence type="ECO:0000313" key="1">
    <source>
        <dbReference type="EMBL" id="MBP2236476.1"/>
    </source>
</evidence>